<evidence type="ECO:0000256" key="1">
    <source>
        <dbReference type="ARBA" id="ARBA00022801"/>
    </source>
</evidence>
<dbReference type="AlphaFoldDB" id="A0A0F9BJ31"/>
<proteinExistence type="predicted"/>
<reference evidence="3" key="1">
    <citation type="journal article" date="2015" name="Nature">
        <title>Complex archaea that bridge the gap between prokaryotes and eukaryotes.</title>
        <authorList>
            <person name="Spang A."/>
            <person name="Saw J.H."/>
            <person name="Jorgensen S.L."/>
            <person name="Zaremba-Niedzwiedzka K."/>
            <person name="Martijn J."/>
            <person name="Lind A.E."/>
            <person name="van Eijk R."/>
            <person name="Schleper C."/>
            <person name="Guy L."/>
            <person name="Ettema T.J."/>
        </authorList>
    </citation>
    <scope>NUCLEOTIDE SEQUENCE</scope>
</reference>
<accession>A0A0F9BJ31</accession>
<gene>
    <name evidence="3" type="ORF">LCGC14_2783760</name>
</gene>
<comment type="caution">
    <text evidence="3">The sequence shown here is derived from an EMBL/GenBank/DDBJ whole genome shotgun (WGS) entry which is preliminary data.</text>
</comment>
<keyword evidence="1" id="KW-0378">Hydrolase</keyword>
<dbReference type="PANTHER" id="PTHR45766:SF6">
    <property type="entry name" value="SWI_SNF-RELATED MATRIX-ASSOCIATED ACTIN-DEPENDENT REGULATOR OF CHROMATIN SUBFAMILY A-LIKE PROTEIN 1"/>
    <property type="match status" value="1"/>
</dbReference>
<dbReference type="GO" id="GO:0006281">
    <property type="term" value="P:DNA repair"/>
    <property type="evidence" value="ECO:0007669"/>
    <property type="project" value="TreeGrafter"/>
</dbReference>
<dbReference type="InterPro" id="IPR027417">
    <property type="entry name" value="P-loop_NTPase"/>
</dbReference>
<dbReference type="InterPro" id="IPR014001">
    <property type="entry name" value="Helicase_ATP-bd"/>
</dbReference>
<dbReference type="PANTHER" id="PTHR45766">
    <property type="entry name" value="DNA ANNEALING HELICASE AND ENDONUCLEASE ZRANB3 FAMILY MEMBER"/>
    <property type="match status" value="1"/>
</dbReference>
<evidence type="ECO:0000313" key="3">
    <source>
        <dbReference type="EMBL" id="KKK84396.1"/>
    </source>
</evidence>
<dbReference type="SUPFAM" id="SSF52540">
    <property type="entry name" value="P-loop containing nucleoside triphosphate hydrolases"/>
    <property type="match status" value="1"/>
</dbReference>
<dbReference type="GO" id="GO:0005524">
    <property type="term" value="F:ATP binding"/>
    <property type="evidence" value="ECO:0007669"/>
    <property type="project" value="InterPro"/>
</dbReference>
<dbReference type="Pfam" id="PF00176">
    <property type="entry name" value="SNF2-rel_dom"/>
    <property type="match status" value="1"/>
</dbReference>
<dbReference type="InterPro" id="IPR000330">
    <property type="entry name" value="SNF2_N"/>
</dbReference>
<feature type="domain" description="Helicase ATP-binding" evidence="2">
    <location>
        <begin position="25"/>
        <end position="220"/>
    </location>
</feature>
<feature type="non-terminal residue" evidence="3">
    <location>
        <position position="403"/>
    </location>
</feature>
<dbReference type="Gene3D" id="3.40.50.10810">
    <property type="entry name" value="Tandem AAA-ATPase domain"/>
    <property type="match status" value="1"/>
</dbReference>
<dbReference type="GO" id="GO:0016787">
    <property type="term" value="F:hydrolase activity"/>
    <property type="evidence" value="ECO:0007669"/>
    <property type="project" value="UniProtKB-KW"/>
</dbReference>
<dbReference type="InterPro" id="IPR038718">
    <property type="entry name" value="SNF2-like_sf"/>
</dbReference>
<dbReference type="EMBL" id="LAZR01051797">
    <property type="protein sequence ID" value="KKK84396.1"/>
    <property type="molecule type" value="Genomic_DNA"/>
</dbReference>
<protein>
    <recommendedName>
        <fullName evidence="2">Helicase ATP-binding domain-containing protein</fullName>
    </recommendedName>
</protein>
<dbReference type="GO" id="GO:0031297">
    <property type="term" value="P:replication fork processing"/>
    <property type="evidence" value="ECO:0007669"/>
    <property type="project" value="TreeGrafter"/>
</dbReference>
<organism evidence="3">
    <name type="scientific">marine sediment metagenome</name>
    <dbReference type="NCBI Taxonomy" id="412755"/>
    <lineage>
        <taxon>unclassified sequences</taxon>
        <taxon>metagenomes</taxon>
        <taxon>ecological metagenomes</taxon>
    </lineage>
</organism>
<dbReference type="SMART" id="SM00487">
    <property type="entry name" value="DEXDc"/>
    <property type="match status" value="1"/>
</dbReference>
<evidence type="ECO:0000259" key="2">
    <source>
        <dbReference type="SMART" id="SM00487"/>
    </source>
</evidence>
<sequence>MSDDFQVERSCAVEPLFYRAPTPEKMQSLVRDYQLAGVEYHLARDHALFGDAPGLGKTAETILLGNSIEARRTLVVCPASLRLKWEREIWTWSTTPNVSTYPVLKSRDGVSLEADYVIVSYALLRNPSIFAALMSVRWDHLIGDEAHHFKEPKGNLTVKSICGGTVKGVYRPGLAQVADRVTLASGSIMPNQPIESYNMIRLLNWDAIDRASLADFRDYYYEFGEGFVMGRTFDEQRQVWVRKPHWSDQVRNVPRNLDDLQHRLRKHVMVRRLKEQVLHELPSKQWNLFPLEATADVRRALKHEGWERAEKLYEMDPDEFHGAAPIDGAVSTARRLLGEAKAPQVAVYVRELLEGGAEKMVVSAWHLSVLAYLKEQLKDLGLVYMDGSTPAIRKQRVVDLFRG</sequence>
<name>A0A0F9BJ31_9ZZZZ</name>